<dbReference type="SUPFAM" id="SSF55729">
    <property type="entry name" value="Acyl-CoA N-acyltransferases (Nat)"/>
    <property type="match status" value="1"/>
</dbReference>
<protein>
    <recommendedName>
        <fullName evidence="3">N-acetyltransferase domain-containing protein</fullName>
    </recommendedName>
</protein>
<gene>
    <name evidence="1" type="ORF">PYW07_017006</name>
</gene>
<proteinExistence type="predicted"/>
<evidence type="ECO:0008006" key="3">
    <source>
        <dbReference type="Google" id="ProtNLM"/>
    </source>
</evidence>
<organism evidence="1 2">
    <name type="scientific">Mythimna separata</name>
    <name type="common">Oriental armyworm</name>
    <name type="synonym">Pseudaletia separata</name>
    <dbReference type="NCBI Taxonomy" id="271217"/>
    <lineage>
        <taxon>Eukaryota</taxon>
        <taxon>Metazoa</taxon>
        <taxon>Ecdysozoa</taxon>
        <taxon>Arthropoda</taxon>
        <taxon>Hexapoda</taxon>
        <taxon>Insecta</taxon>
        <taxon>Pterygota</taxon>
        <taxon>Neoptera</taxon>
        <taxon>Endopterygota</taxon>
        <taxon>Lepidoptera</taxon>
        <taxon>Glossata</taxon>
        <taxon>Ditrysia</taxon>
        <taxon>Noctuoidea</taxon>
        <taxon>Noctuidae</taxon>
        <taxon>Noctuinae</taxon>
        <taxon>Hadenini</taxon>
        <taxon>Mythimna</taxon>
    </lineage>
</organism>
<name>A0AAD7YWD1_MYTSE</name>
<reference evidence="1" key="1">
    <citation type="submission" date="2023-03" db="EMBL/GenBank/DDBJ databases">
        <title>Chromosome-level genomes of two armyworms, Mythimna separata and Mythimna loreyi, provide insights into the biosynthesis and reception of sex pheromones.</title>
        <authorList>
            <person name="Zhao H."/>
        </authorList>
    </citation>
    <scope>NUCLEOTIDE SEQUENCE</scope>
    <source>
        <strain evidence="1">BeijingLab</strain>
        <tissue evidence="1">Pupa</tissue>
    </source>
</reference>
<evidence type="ECO:0000313" key="1">
    <source>
        <dbReference type="EMBL" id="KAJ8729968.1"/>
    </source>
</evidence>
<dbReference type="Gene3D" id="3.40.630.30">
    <property type="match status" value="1"/>
</dbReference>
<accession>A0AAD7YWD1</accession>
<dbReference type="AlphaFoldDB" id="A0AAD7YWD1"/>
<comment type="caution">
    <text evidence="1">The sequence shown here is derived from an EMBL/GenBank/DDBJ whole genome shotgun (WGS) entry which is preliminary data.</text>
</comment>
<evidence type="ECO:0000313" key="2">
    <source>
        <dbReference type="Proteomes" id="UP001231518"/>
    </source>
</evidence>
<dbReference type="InterPro" id="IPR016181">
    <property type="entry name" value="Acyl_CoA_acyltransferase"/>
</dbReference>
<sequence>MKLYINHFVKEENTFIAAGVPENEKAIEEVYEPILESFGKDGFHIVICCLDNDDDEIKVVTGASLMSLVSKGDPGPDFDFKTKELKKFSEILHGLEAKFNEMKEFDLERCFGDRGLFVCPEYRGLGIAQELLKVRRLICKENEIPINGAWMTSYGTQKAAERDGWETVCEVQYEDLGQKYGVTFTKEPPSTKFMVARIQL</sequence>
<dbReference type="Proteomes" id="UP001231518">
    <property type="component" value="Chromosome 9"/>
</dbReference>
<dbReference type="EMBL" id="JARGEI010000006">
    <property type="protein sequence ID" value="KAJ8729968.1"/>
    <property type="molecule type" value="Genomic_DNA"/>
</dbReference>
<keyword evidence="2" id="KW-1185">Reference proteome</keyword>